<dbReference type="PROSITE" id="PS51257">
    <property type="entry name" value="PROKAR_LIPOPROTEIN"/>
    <property type="match status" value="1"/>
</dbReference>
<gene>
    <name evidence="3" type="ORF">SGUI_0373</name>
</gene>
<feature type="signal peptide" evidence="2">
    <location>
        <begin position="1"/>
        <end position="22"/>
    </location>
</feature>
<protein>
    <submittedName>
        <fullName evidence="3">Uncharacterized protein</fullName>
    </submittedName>
</protein>
<dbReference type="OrthoDB" id="4869856at2"/>
<dbReference type="KEGG" id="serj:SGUI_0373"/>
<organism evidence="3 4">
    <name type="scientific">Serinicoccus hydrothermalis</name>
    <dbReference type="NCBI Taxonomy" id="1758689"/>
    <lineage>
        <taxon>Bacteria</taxon>
        <taxon>Bacillati</taxon>
        <taxon>Actinomycetota</taxon>
        <taxon>Actinomycetes</taxon>
        <taxon>Micrococcales</taxon>
        <taxon>Ornithinimicrobiaceae</taxon>
        <taxon>Serinicoccus</taxon>
    </lineage>
</organism>
<dbReference type="STRING" id="1758689.SGUI_0373"/>
<accession>A0A1B1N8L4</accession>
<reference evidence="3 4" key="1">
    <citation type="submission" date="2016-03" db="EMBL/GenBank/DDBJ databases">
        <title>Shallow-sea hydrothermal system.</title>
        <authorList>
            <person name="Tang K."/>
        </authorList>
    </citation>
    <scope>NUCLEOTIDE SEQUENCE [LARGE SCALE GENOMIC DNA]</scope>
    <source>
        <strain evidence="3 4">JLT9</strain>
    </source>
</reference>
<keyword evidence="4" id="KW-1185">Reference proteome</keyword>
<proteinExistence type="predicted"/>
<dbReference type="EMBL" id="CP014989">
    <property type="protein sequence ID" value="ANS77769.1"/>
    <property type="molecule type" value="Genomic_DNA"/>
</dbReference>
<dbReference type="RefSeq" id="WP_066635561.1">
    <property type="nucleotide sequence ID" value="NZ_CP014989.1"/>
</dbReference>
<feature type="compositionally biased region" description="Acidic residues" evidence="1">
    <location>
        <begin position="44"/>
        <end position="79"/>
    </location>
</feature>
<dbReference type="AlphaFoldDB" id="A0A1B1N8L4"/>
<keyword evidence="2" id="KW-0732">Signal</keyword>
<feature type="chain" id="PRO_5039625758" evidence="2">
    <location>
        <begin position="23"/>
        <end position="199"/>
    </location>
</feature>
<dbReference type="PATRIC" id="fig|1758689.4.peg.378"/>
<feature type="region of interest" description="Disordered" evidence="1">
    <location>
        <begin position="20"/>
        <end position="104"/>
    </location>
</feature>
<dbReference type="Proteomes" id="UP000092482">
    <property type="component" value="Chromosome"/>
</dbReference>
<evidence type="ECO:0000256" key="2">
    <source>
        <dbReference type="SAM" id="SignalP"/>
    </source>
</evidence>
<evidence type="ECO:0000313" key="4">
    <source>
        <dbReference type="Proteomes" id="UP000092482"/>
    </source>
</evidence>
<name>A0A1B1N8L4_9MICO</name>
<evidence type="ECO:0000313" key="3">
    <source>
        <dbReference type="EMBL" id="ANS77769.1"/>
    </source>
</evidence>
<sequence length="199" mass="20432">MRSTRARLTAVAALALALSACGGGDGGEEASSPSEETSAAETSAMEEETMDETSEEPMEETSEEPMETTEEETTEDSGSEEAGSAVDTLPAGVMDSPPETVGDFTLADDSGPAVIYEMESGEYVSVDSQPLSSPYEDLVSEIETDNTEAGAGSCGLNPGGTSAVCYQRTEDGVITMNGDAGTLDLMVTFADEFAAAVSS</sequence>
<evidence type="ECO:0000256" key="1">
    <source>
        <dbReference type="SAM" id="MobiDB-lite"/>
    </source>
</evidence>
<feature type="compositionally biased region" description="Low complexity" evidence="1">
    <location>
        <begin position="29"/>
        <end position="43"/>
    </location>
</feature>